<dbReference type="SUPFAM" id="SSF48371">
    <property type="entry name" value="ARM repeat"/>
    <property type="match status" value="1"/>
</dbReference>
<dbReference type="InterPro" id="IPR027417">
    <property type="entry name" value="P-loop_NTPase"/>
</dbReference>
<sequence length="1157" mass="129520">MVENGEHLTRLEKLITLLEAKNPIVRQQAVEQLGNVCDSDSRSLGALLDKLRTYLFSTNWDTRVACARAIREICQNLKIHPVEKFSLETLLNCGTFLLSSDGSEFDIAVVDKEKQWKLINKELGLSSNMGLTCRDLVSDGDLEVQYNEDQTTGSGDDDEASSKSAVSGTKRCRFFSEELEFEVASVDGSDETRRDVETLQRFLLQLCRELYDPKWTKRHGVVLGIKECVTCALCSKKTFLKNDMFLLKHLFCMLALDRFHDFVGNHVVAPIRETAAQVICILNNVSPVTIQLFVRSVVLQFLSSPCWECRHDALLIVKYIFASDHARSVYSEQLLQAVMSCLNDGNDDIVISAADALSPVVEPFINSMPSLAEFLTSKCWQMLPKFLSNTVDVSAKGLLQILLHSNLETVDCKLLITLFRLIDHDIAEIRHLFLKLILKVVSSGVLPSPLSDAFLVALMPALFTRNMVETEPDICRDIDALWTILVDCSDQLILVKFICPMLGYWVSCLMVSEKNPVLNKDYFRLPVEIYLGSDVILSFSERQRTVIVNRVRLRSAKLLASLMKIVLRCRLPLEPDSTESPAQSLVSLLVFHLSSRSVNQLIVICMLLCELAKMSVESDANSDDQLLAVDGMDTIKQRLVSFLMDVGAVYEETLLCMSEVNSLCSEFSRFCGETFRNACPGHLKLSPRSFVNPDEAKKYCTDLINEMNDGGRLSVDETRRLRDRYKAVVQKLNVISEDIVRIQLWLRVWLCCATIRLHHLPNTFNPVVRPIMELIKSDSCDDVLLPQVASCLCLFLEFVSTSSPCPNPKIIKNLMSSHGQYVTDTVHGEQSCQWSCVMFLASNGHHVAPNVDDSDATSPLPTVSSNTTHTLETVLPDLHCTLRQGITRPHLKTLCSLLETNDCRVRHLSARCVAAFAAADLTSTVNIVLPPCLTRLTTCVDELFPRLGIVEMIACLVTRIDIGLKGLIHILASAVFSLMTDSVPSLRNCASHCFRHLIRIMPLDSCDGTIDGLCTELEVLRTERVEFFHLLTCPSKLPPVHIPSTSVDLRPYQKEGVKWLSFLIKYNLHGILCDDMGLGKTLQALCIMATAHAHIASSRVTTDALRHPVKSLVLCPRTLTSHWANEVRKFFCQGKVLVASVIENTDALVNGWFHSNF</sequence>
<evidence type="ECO:0000256" key="2">
    <source>
        <dbReference type="ARBA" id="ARBA00023125"/>
    </source>
</evidence>
<evidence type="ECO:0000313" key="5">
    <source>
        <dbReference type="EMBL" id="VDP03636.1"/>
    </source>
</evidence>
<dbReference type="AlphaFoldDB" id="A0A183IKP7"/>
<dbReference type="EMBL" id="UZAM01008178">
    <property type="protein sequence ID" value="VDP03636.1"/>
    <property type="molecule type" value="Genomic_DNA"/>
</dbReference>
<evidence type="ECO:0000259" key="3">
    <source>
        <dbReference type="Pfam" id="PF00176"/>
    </source>
</evidence>
<evidence type="ECO:0000259" key="4">
    <source>
        <dbReference type="Pfam" id="PF12054"/>
    </source>
</evidence>
<dbReference type="GO" id="GO:0017025">
    <property type="term" value="F:TBP-class protein binding"/>
    <property type="evidence" value="ECO:0007669"/>
    <property type="project" value="InterPro"/>
</dbReference>
<keyword evidence="1" id="KW-0547">Nucleotide-binding</keyword>
<dbReference type="Pfam" id="PF00176">
    <property type="entry name" value="SNF2-rel_dom"/>
    <property type="match status" value="1"/>
</dbReference>
<dbReference type="Gene3D" id="3.40.50.10810">
    <property type="entry name" value="Tandem AAA-ATPase domain"/>
    <property type="match status" value="1"/>
</dbReference>
<dbReference type="GO" id="GO:0016887">
    <property type="term" value="F:ATP hydrolysis activity"/>
    <property type="evidence" value="ECO:0007669"/>
    <property type="project" value="InterPro"/>
</dbReference>
<name>A0A183IKP7_9BILA</name>
<reference evidence="5 6" key="2">
    <citation type="submission" date="2018-11" db="EMBL/GenBank/DDBJ databases">
        <authorList>
            <consortium name="Pathogen Informatics"/>
        </authorList>
    </citation>
    <scope>NUCLEOTIDE SEQUENCE [LARGE SCALE GENOMIC DNA]</scope>
</reference>
<dbReference type="GO" id="GO:0004386">
    <property type="term" value="F:helicase activity"/>
    <property type="evidence" value="ECO:0007669"/>
    <property type="project" value="UniProtKB-KW"/>
</dbReference>
<keyword evidence="6" id="KW-1185">Reference proteome</keyword>
<dbReference type="PANTHER" id="PTHR36498">
    <property type="entry name" value="TATA-BINDING PROTEIN-ASSOCIATED FACTOR 172"/>
    <property type="match status" value="1"/>
</dbReference>
<keyword evidence="1" id="KW-0067">ATP-binding</keyword>
<dbReference type="InterPro" id="IPR022707">
    <property type="entry name" value="Mot1_central_dom"/>
</dbReference>
<accession>A0A183IKP7</accession>
<dbReference type="GO" id="GO:0003677">
    <property type="term" value="F:DNA binding"/>
    <property type="evidence" value="ECO:0007669"/>
    <property type="project" value="UniProtKB-KW"/>
</dbReference>
<dbReference type="InterPro" id="IPR044972">
    <property type="entry name" value="Mot1"/>
</dbReference>
<dbReference type="PANTHER" id="PTHR36498:SF1">
    <property type="entry name" value="TATA-BINDING PROTEIN-ASSOCIATED FACTOR 172"/>
    <property type="match status" value="1"/>
</dbReference>
<dbReference type="Proteomes" id="UP000270296">
    <property type="component" value="Unassembled WGS sequence"/>
</dbReference>
<gene>
    <name evidence="5" type="ORF">SBAD_LOCUS4193</name>
</gene>
<dbReference type="GO" id="GO:0005524">
    <property type="term" value="F:ATP binding"/>
    <property type="evidence" value="ECO:0007669"/>
    <property type="project" value="InterPro"/>
</dbReference>
<dbReference type="Pfam" id="PF12054">
    <property type="entry name" value="DUF3535"/>
    <property type="match status" value="1"/>
</dbReference>
<keyword evidence="1" id="KW-0378">Hydrolase</keyword>
<dbReference type="InterPro" id="IPR011989">
    <property type="entry name" value="ARM-like"/>
</dbReference>
<dbReference type="OrthoDB" id="10252227at2759"/>
<keyword evidence="2" id="KW-0238">DNA-binding</keyword>
<dbReference type="Gene3D" id="1.25.10.10">
    <property type="entry name" value="Leucine-rich Repeat Variant"/>
    <property type="match status" value="2"/>
</dbReference>
<dbReference type="InterPro" id="IPR000330">
    <property type="entry name" value="SNF2_N"/>
</dbReference>
<organism evidence="7">
    <name type="scientific">Soboliphyme baturini</name>
    <dbReference type="NCBI Taxonomy" id="241478"/>
    <lineage>
        <taxon>Eukaryota</taxon>
        <taxon>Metazoa</taxon>
        <taxon>Ecdysozoa</taxon>
        <taxon>Nematoda</taxon>
        <taxon>Enoplea</taxon>
        <taxon>Dorylaimia</taxon>
        <taxon>Dioctophymatida</taxon>
        <taxon>Dioctophymatoidea</taxon>
        <taxon>Soboliphymatidae</taxon>
        <taxon>Soboliphyme</taxon>
    </lineage>
</organism>
<proteinExistence type="predicted"/>
<protein>
    <submittedName>
        <fullName evidence="7">TATA-binding protein-associated factor</fullName>
    </submittedName>
</protein>
<keyword evidence="1" id="KW-0347">Helicase</keyword>
<dbReference type="WBParaSite" id="SBAD_0000437501-mRNA-1">
    <property type="protein sequence ID" value="SBAD_0000437501-mRNA-1"/>
    <property type="gene ID" value="SBAD_0000437501"/>
</dbReference>
<dbReference type="SUPFAM" id="SSF52540">
    <property type="entry name" value="P-loop containing nucleoside triphosphate hydrolases"/>
    <property type="match status" value="1"/>
</dbReference>
<dbReference type="InterPro" id="IPR038718">
    <property type="entry name" value="SNF2-like_sf"/>
</dbReference>
<feature type="domain" description="SNF2 N-terminal" evidence="3">
    <location>
        <begin position="1052"/>
        <end position="1145"/>
    </location>
</feature>
<evidence type="ECO:0000313" key="7">
    <source>
        <dbReference type="WBParaSite" id="SBAD_0000437501-mRNA-1"/>
    </source>
</evidence>
<evidence type="ECO:0000313" key="6">
    <source>
        <dbReference type="Proteomes" id="UP000270296"/>
    </source>
</evidence>
<dbReference type="InterPro" id="IPR016024">
    <property type="entry name" value="ARM-type_fold"/>
</dbReference>
<feature type="domain" description="Mot1 central" evidence="4">
    <location>
        <begin position="529"/>
        <end position="816"/>
    </location>
</feature>
<evidence type="ECO:0000256" key="1">
    <source>
        <dbReference type="ARBA" id="ARBA00022806"/>
    </source>
</evidence>
<reference evidence="7" key="1">
    <citation type="submission" date="2016-06" db="UniProtKB">
        <authorList>
            <consortium name="WormBaseParasite"/>
        </authorList>
    </citation>
    <scope>IDENTIFICATION</scope>
</reference>